<keyword evidence="5" id="KW-1185">Reference proteome</keyword>
<dbReference type="GO" id="GO:0003676">
    <property type="term" value="F:nucleic acid binding"/>
    <property type="evidence" value="ECO:0007669"/>
    <property type="project" value="InterPro"/>
</dbReference>
<comment type="caution">
    <text evidence="4">The sequence shown here is derived from an EMBL/GenBank/DDBJ whole genome shotgun (WGS) entry which is preliminary data.</text>
</comment>
<proteinExistence type="predicted"/>
<feature type="compositionally biased region" description="Polar residues" evidence="2">
    <location>
        <begin position="259"/>
        <end position="271"/>
    </location>
</feature>
<evidence type="ECO:0000256" key="2">
    <source>
        <dbReference type="SAM" id="MobiDB-lite"/>
    </source>
</evidence>
<feature type="region of interest" description="Disordered" evidence="2">
    <location>
        <begin position="170"/>
        <end position="234"/>
    </location>
</feature>
<evidence type="ECO:0000313" key="5">
    <source>
        <dbReference type="Proteomes" id="UP000265520"/>
    </source>
</evidence>
<feature type="compositionally biased region" description="Basic and acidic residues" evidence="2">
    <location>
        <begin position="210"/>
        <end position="227"/>
    </location>
</feature>
<dbReference type="Gene3D" id="4.10.60.10">
    <property type="entry name" value="Zinc finger, CCHC-type"/>
    <property type="match status" value="1"/>
</dbReference>
<evidence type="ECO:0000259" key="3">
    <source>
        <dbReference type="PROSITE" id="PS50158"/>
    </source>
</evidence>
<accession>A0A392NIL8</accession>
<dbReference type="EMBL" id="LXQA010041140">
    <property type="protein sequence ID" value="MCH99727.1"/>
    <property type="molecule type" value="Genomic_DNA"/>
</dbReference>
<dbReference type="PANTHER" id="PTHR35317">
    <property type="entry name" value="OS04G0629600 PROTEIN"/>
    <property type="match status" value="1"/>
</dbReference>
<dbReference type="Proteomes" id="UP000265520">
    <property type="component" value="Unassembled WGS sequence"/>
</dbReference>
<protein>
    <submittedName>
        <fullName evidence="4">F-box protein</fullName>
    </submittedName>
</protein>
<dbReference type="InterPro" id="IPR001878">
    <property type="entry name" value="Znf_CCHC"/>
</dbReference>
<sequence length="295" mass="33398">MTTTLETLSNSFGGKILILDSSNWDRWHKQMKVILEFQDVQEVVETGIGDLAADATEAQRQAHRALKKKDFKVMFFIHQCVDLANFQKIENASTSKECWDILEKGHVGDAKLKQNCGEDVTDNNIVSKVMRTLSYKFNAIVVAIGEAKDLSTMKVEELQCSLEAHVQRVNERSKERGVEQALQAQTSKKYGGNKGKGKNKYKNWGSESQNPKKDQDQSESSKNENNGKNKKSKKHIQCYNCQKYGHYASECRSQKVPIKQNNEESTANMAHNDSDSEADPLLMMAITNEDLDRKE</sequence>
<dbReference type="PANTHER" id="PTHR35317:SF28">
    <property type="entry name" value="ZINC FINGER, CCHC-TYPE, RIBONUCLEASE H-LIKE DOMAIN, GAG-PRE-INTEGRASE DOMAIN PROTEIN-RELATED"/>
    <property type="match status" value="1"/>
</dbReference>
<dbReference type="Pfam" id="PF00098">
    <property type="entry name" value="zf-CCHC"/>
    <property type="match status" value="1"/>
</dbReference>
<keyword evidence="1" id="KW-0862">Zinc</keyword>
<reference evidence="4 5" key="1">
    <citation type="journal article" date="2018" name="Front. Plant Sci.">
        <title>Red Clover (Trifolium pratense) and Zigzag Clover (T. medium) - A Picture of Genomic Similarities and Differences.</title>
        <authorList>
            <person name="Dluhosova J."/>
            <person name="Istvanek J."/>
            <person name="Nedelnik J."/>
            <person name="Repkova J."/>
        </authorList>
    </citation>
    <scope>NUCLEOTIDE SEQUENCE [LARGE SCALE GENOMIC DNA]</scope>
    <source>
        <strain evidence="5">cv. 10/8</strain>
        <tissue evidence="4">Leaf</tissue>
    </source>
</reference>
<dbReference type="PROSITE" id="PS50158">
    <property type="entry name" value="ZF_CCHC"/>
    <property type="match status" value="1"/>
</dbReference>
<keyword evidence="1" id="KW-0863">Zinc-finger</keyword>
<dbReference type="AlphaFoldDB" id="A0A392NIL8"/>
<organism evidence="4 5">
    <name type="scientific">Trifolium medium</name>
    <dbReference type="NCBI Taxonomy" id="97028"/>
    <lineage>
        <taxon>Eukaryota</taxon>
        <taxon>Viridiplantae</taxon>
        <taxon>Streptophyta</taxon>
        <taxon>Embryophyta</taxon>
        <taxon>Tracheophyta</taxon>
        <taxon>Spermatophyta</taxon>
        <taxon>Magnoliopsida</taxon>
        <taxon>eudicotyledons</taxon>
        <taxon>Gunneridae</taxon>
        <taxon>Pentapetalae</taxon>
        <taxon>rosids</taxon>
        <taxon>fabids</taxon>
        <taxon>Fabales</taxon>
        <taxon>Fabaceae</taxon>
        <taxon>Papilionoideae</taxon>
        <taxon>50 kb inversion clade</taxon>
        <taxon>NPAAA clade</taxon>
        <taxon>Hologalegina</taxon>
        <taxon>IRL clade</taxon>
        <taxon>Trifolieae</taxon>
        <taxon>Trifolium</taxon>
    </lineage>
</organism>
<dbReference type="SMART" id="SM00343">
    <property type="entry name" value="ZnF_C2HC"/>
    <property type="match status" value="1"/>
</dbReference>
<dbReference type="InterPro" id="IPR036875">
    <property type="entry name" value="Znf_CCHC_sf"/>
</dbReference>
<feature type="non-terminal residue" evidence="4">
    <location>
        <position position="295"/>
    </location>
</feature>
<evidence type="ECO:0000256" key="1">
    <source>
        <dbReference type="PROSITE-ProRule" id="PRU00047"/>
    </source>
</evidence>
<dbReference type="Pfam" id="PF14223">
    <property type="entry name" value="Retrotran_gag_2"/>
    <property type="match status" value="1"/>
</dbReference>
<keyword evidence="1" id="KW-0479">Metal-binding</keyword>
<evidence type="ECO:0000313" key="4">
    <source>
        <dbReference type="EMBL" id="MCH99727.1"/>
    </source>
</evidence>
<dbReference type="GO" id="GO:0008270">
    <property type="term" value="F:zinc ion binding"/>
    <property type="evidence" value="ECO:0007669"/>
    <property type="project" value="UniProtKB-KW"/>
</dbReference>
<feature type="domain" description="CCHC-type" evidence="3">
    <location>
        <begin position="238"/>
        <end position="253"/>
    </location>
</feature>
<name>A0A392NIL8_9FABA</name>
<feature type="region of interest" description="Disordered" evidence="2">
    <location>
        <begin position="258"/>
        <end position="281"/>
    </location>
</feature>
<dbReference type="SUPFAM" id="SSF57756">
    <property type="entry name" value="Retrovirus zinc finger-like domains"/>
    <property type="match status" value="1"/>
</dbReference>